<sequence>MKKNTIALLGILCAYSPVSDANSYEDYVIEPANEQLDNSKQMADKPITFLPLPVFITEPAVGPGLGVVGLYFHGNKKQQQKTSVDTVLPKSISLVGLMATKNGTKGAAVGHVSFWNQDSLRYQGILAYADINLDFYSFAGFEFTRPLALNIAGPGLLQSLKQRYQDSNFFFGAKQIYRHVEIALAEPLFNQLPDPVAYDLNKEVGIDIDTSGVGALFEYDSRDNPLNPEQGVNYKAEYMIYNQAIGSDIDYTSFNLSALNYWALNAKTNLALRVEFDTVNNKGDKKLPVYIPPSISLRGVSASRYQGLNVLVTEFEGSYKITDKIKLSAFTGMGWAAEHFSTLADAKTINTVGMGFRYLIDEHYGINIGLDVAHGPEQDVVYIQAGSTW</sequence>
<evidence type="ECO:0000313" key="5">
    <source>
        <dbReference type="Proteomes" id="UP001226574"/>
    </source>
</evidence>
<gene>
    <name evidence="4" type="ORF">RC083_16555</name>
</gene>
<comment type="caution">
    <text evidence="4">The sequence shown here is derived from an EMBL/GenBank/DDBJ whole genome shotgun (WGS) entry which is preliminary data.</text>
</comment>
<organism evidence="4 5">
    <name type="scientific">Pseudoalteromonas haloplanktis</name>
    <name type="common">Alteromonas haloplanktis</name>
    <dbReference type="NCBI Taxonomy" id="228"/>
    <lineage>
        <taxon>Bacteria</taxon>
        <taxon>Pseudomonadati</taxon>
        <taxon>Pseudomonadota</taxon>
        <taxon>Gammaproteobacteria</taxon>
        <taxon>Alteromonadales</taxon>
        <taxon>Pseudoalteromonadaceae</taxon>
        <taxon>Pseudoalteromonas</taxon>
    </lineage>
</organism>
<evidence type="ECO:0000256" key="2">
    <source>
        <dbReference type="ARBA" id="ARBA00023136"/>
    </source>
</evidence>
<dbReference type="RefSeq" id="WP_309039440.1">
    <property type="nucleotide sequence ID" value="NZ_JAVIFY010000013.1"/>
</dbReference>
<comment type="subcellular location">
    <subcellularLocation>
        <location evidence="1">Membrane</location>
    </subcellularLocation>
</comment>
<dbReference type="Gene3D" id="2.40.160.50">
    <property type="entry name" value="membrane protein fhac: a member of the omp85/tpsb transporter family"/>
    <property type="match status" value="1"/>
</dbReference>
<keyword evidence="5" id="KW-1185">Reference proteome</keyword>
<dbReference type="InterPro" id="IPR000184">
    <property type="entry name" value="Bac_surfAg_D15"/>
</dbReference>
<evidence type="ECO:0000256" key="1">
    <source>
        <dbReference type="ARBA" id="ARBA00004370"/>
    </source>
</evidence>
<proteinExistence type="predicted"/>
<dbReference type="Proteomes" id="UP001226574">
    <property type="component" value="Unassembled WGS sequence"/>
</dbReference>
<dbReference type="EMBL" id="JAVIFY010000013">
    <property type="protein sequence ID" value="MDQ9093190.1"/>
    <property type="molecule type" value="Genomic_DNA"/>
</dbReference>
<feature type="domain" description="Bacterial surface antigen (D15)" evidence="3">
    <location>
        <begin position="177"/>
        <end position="290"/>
    </location>
</feature>
<name>A0ABU1BFJ0_PSEHA</name>
<protein>
    <submittedName>
        <fullName evidence="4">BamA/TamA family outer membrane protein</fullName>
    </submittedName>
</protein>
<evidence type="ECO:0000313" key="4">
    <source>
        <dbReference type="EMBL" id="MDQ9093190.1"/>
    </source>
</evidence>
<reference evidence="4 5" key="1">
    <citation type="submission" date="2023-08" db="EMBL/GenBank/DDBJ databases">
        <title>Pseudoalteromonas haloplanktis LL1 genome.</title>
        <authorList>
            <person name="Wu S."/>
        </authorList>
    </citation>
    <scope>NUCLEOTIDE SEQUENCE [LARGE SCALE GENOMIC DNA]</scope>
    <source>
        <strain evidence="4 5">LL1</strain>
    </source>
</reference>
<accession>A0ABU1BFJ0</accession>
<keyword evidence="2" id="KW-0472">Membrane</keyword>
<evidence type="ECO:0000259" key="3">
    <source>
        <dbReference type="Pfam" id="PF01103"/>
    </source>
</evidence>
<dbReference type="Pfam" id="PF01103">
    <property type="entry name" value="Omp85"/>
    <property type="match status" value="1"/>
</dbReference>